<evidence type="ECO:0000259" key="6">
    <source>
        <dbReference type="Pfam" id="PF09811"/>
    </source>
</evidence>
<evidence type="ECO:0000256" key="2">
    <source>
        <dbReference type="ARBA" id="ARBA00004496"/>
    </source>
</evidence>
<dbReference type="InterPro" id="IPR038881">
    <property type="entry name" value="Yae1-like"/>
</dbReference>
<dbReference type="PANTHER" id="PTHR18829:SF0">
    <property type="entry name" value="PROTEIN YAE1 HOMOLOG"/>
    <property type="match status" value="1"/>
</dbReference>
<dbReference type="InterPro" id="IPR019191">
    <property type="entry name" value="Essential_protein_Yae1_N"/>
</dbReference>
<evidence type="ECO:0000313" key="8">
    <source>
        <dbReference type="Proteomes" id="UP001152320"/>
    </source>
</evidence>
<accession>A0A9Q1BHG1</accession>
<feature type="region of interest" description="Disordered" evidence="5">
    <location>
        <begin position="133"/>
        <end position="178"/>
    </location>
</feature>
<organism evidence="7 8">
    <name type="scientific">Holothuria leucospilota</name>
    <name type="common">Black long sea cucumber</name>
    <name type="synonym">Mertensiothuria leucospilota</name>
    <dbReference type="NCBI Taxonomy" id="206669"/>
    <lineage>
        <taxon>Eukaryota</taxon>
        <taxon>Metazoa</taxon>
        <taxon>Echinodermata</taxon>
        <taxon>Eleutherozoa</taxon>
        <taxon>Echinozoa</taxon>
        <taxon>Holothuroidea</taxon>
        <taxon>Aspidochirotacea</taxon>
        <taxon>Aspidochirotida</taxon>
        <taxon>Holothuriidae</taxon>
        <taxon>Holothuria</taxon>
    </lineage>
</organism>
<dbReference type="OrthoDB" id="20086at2759"/>
<protein>
    <submittedName>
        <fullName evidence="7">Yae1 domain-containing protein 1</fullName>
    </submittedName>
</protein>
<dbReference type="AlphaFoldDB" id="A0A9Q1BHG1"/>
<comment type="subcellular location">
    <subcellularLocation>
        <location evidence="2">Cytoplasm</location>
    </subcellularLocation>
    <subcellularLocation>
        <location evidence="1">Nucleus</location>
    </subcellularLocation>
</comment>
<name>A0A9Q1BHG1_HOLLE</name>
<dbReference type="EMBL" id="JAIZAY010000018">
    <property type="protein sequence ID" value="KAJ8024887.1"/>
    <property type="molecule type" value="Genomic_DNA"/>
</dbReference>
<comment type="caution">
    <text evidence="7">The sequence shown here is derived from an EMBL/GenBank/DDBJ whole genome shotgun (WGS) entry which is preliminary data.</text>
</comment>
<keyword evidence="3" id="KW-0963">Cytoplasm</keyword>
<dbReference type="Proteomes" id="UP001152320">
    <property type="component" value="Chromosome 18"/>
</dbReference>
<evidence type="ECO:0000256" key="5">
    <source>
        <dbReference type="SAM" id="MobiDB-lite"/>
    </source>
</evidence>
<dbReference type="Pfam" id="PF09811">
    <property type="entry name" value="Yae1_N"/>
    <property type="match status" value="1"/>
</dbReference>
<proteinExistence type="predicted"/>
<feature type="compositionally biased region" description="Basic and acidic residues" evidence="5">
    <location>
        <begin position="145"/>
        <end position="154"/>
    </location>
</feature>
<evidence type="ECO:0000256" key="4">
    <source>
        <dbReference type="ARBA" id="ARBA00023242"/>
    </source>
</evidence>
<evidence type="ECO:0000256" key="3">
    <source>
        <dbReference type="ARBA" id="ARBA00022490"/>
    </source>
</evidence>
<feature type="domain" description="Essential protein Yae1 N-terminal" evidence="6">
    <location>
        <begin position="28"/>
        <end position="66"/>
    </location>
</feature>
<dbReference type="GO" id="GO:0005737">
    <property type="term" value="C:cytoplasm"/>
    <property type="evidence" value="ECO:0007669"/>
    <property type="project" value="UniProtKB-SubCell"/>
</dbReference>
<evidence type="ECO:0000256" key="1">
    <source>
        <dbReference type="ARBA" id="ARBA00004123"/>
    </source>
</evidence>
<keyword evidence="4" id="KW-0539">Nucleus</keyword>
<gene>
    <name evidence="7" type="ORF">HOLleu_34930</name>
</gene>
<dbReference type="PANTHER" id="PTHR18829">
    <property type="entry name" value="PROTEIN YAE1 HOMOLOG"/>
    <property type="match status" value="1"/>
</dbReference>
<keyword evidence="8" id="KW-1185">Reference proteome</keyword>
<evidence type="ECO:0000313" key="7">
    <source>
        <dbReference type="EMBL" id="KAJ8024887.1"/>
    </source>
</evidence>
<reference evidence="7" key="1">
    <citation type="submission" date="2021-10" db="EMBL/GenBank/DDBJ databases">
        <title>Tropical sea cucumber genome reveals ecological adaptation and Cuvierian tubules defense mechanism.</title>
        <authorList>
            <person name="Chen T."/>
        </authorList>
    </citation>
    <scope>NUCLEOTIDE SEQUENCE</scope>
    <source>
        <strain evidence="7">Nanhai2018</strain>
        <tissue evidence="7">Muscle</tissue>
    </source>
</reference>
<dbReference type="GO" id="GO:0005634">
    <property type="term" value="C:nucleus"/>
    <property type="evidence" value="ECO:0007669"/>
    <property type="project" value="UniProtKB-SubCell"/>
</dbReference>
<sequence length="211" mass="23181">MMEDCEDDTEGLTSQDWDIVAEKRKKDGYREGVLVGREAKVQEGFNKGFEDGLDKSLPIGFMCGVLSGIQALSQSLGIPHLSDSNMHDIEDILKRLQNVKSTKVDKSRLMLKSNVSAASSVALEGLQKGGNDSTIGGKVTGMLDTHSDVPREDTSAQGEEDFCQSQRGEKSESYEDESLSQQILRDYKRLLKDLNVEELIDSLTSVNSSSI</sequence>